<gene>
    <name evidence="7" type="ORF">SAMN06265219_10718</name>
</gene>
<dbReference type="Gene3D" id="1.25.40.10">
    <property type="entry name" value="Tetratricopeptide repeat domain"/>
    <property type="match status" value="2"/>
</dbReference>
<dbReference type="InterPro" id="IPR051685">
    <property type="entry name" value="Ycf3/AcsC/BcsC/TPR_MFPF"/>
</dbReference>
<dbReference type="SMART" id="SM00342">
    <property type="entry name" value="HTH_ARAC"/>
    <property type="match status" value="1"/>
</dbReference>
<keyword evidence="2 5" id="KW-0802">TPR repeat</keyword>
<dbReference type="InterPro" id="IPR019734">
    <property type="entry name" value="TPR_rpt"/>
</dbReference>
<dbReference type="PANTHER" id="PTHR44943">
    <property type="entry name" value="CELLULOSE SYNTHASE OPERON PROTEIN C"/>
    <property type="match status" value="1"/>
</dbReference>
<evidence type="ECO:0000256" key="1">
    <source>
        <dbReference type="ARBA" id="ARBA00022737"/>
    </source>
</evidence>
<keyword evidence="8" id="KW-1185">Reference proteome</keyword>
<dbReference type="Gene3D" id="3.40.50.10610">
    <property type="entry name" value="ABC-type transport auxiliary lipoprotein component"/>
    <property type="match status" value="1"/>
</dbReference>
<keyword evidence="4" id="KW-0804">Transcription</keyword>
<dbReference type="SUPFAM" id="SSF48452">
    <property type="entry name" value="TPR-like"/>
    <property type="match status" value="1"/>
</dbReference>
<accession>A0A521D114</accession>
<keyword evidence="3" id="KW-0805">Transcription regulation</keyword>
<sequence>MNSKSIAVLRFLNLSPEPDDEYFSDGITEEIILSLSKIEGLKVTARTSSFAFKNQGVDIRDIGKALGVSTVLEGSIRRAGQKVRISVQLVRTDNGFQIWSDKFDRKLEDIFDLQEEISLLVADKIRENFGHIELQSSLHDEPMSSIDAYDYYLKGRYEQLKWNNDALHRAIKLYKKAIQLDPENSRAYYGIVQCYIYLVFWSSEEKDVDGVYEYLYKAAAVNDQTSEYFLAKASAEIMIEWDYEYAVKHFRQLLQLNPNHTEALEAVAGLYIMVGQFREALIHIDRALELNPLSLNHTFMKGNILYFSGEYERAIQQMDKVLRQDPKWMFAVQLKAASLILLNKKNELEELLDGYADYPFMVHYQTLNKLYHGVPVSDYPIPSLADETIHAWQLYFLTLEENYEQAFEMLEHGLEKKHGKFMCFDCDPFLVKLQDQAGFENLSRFIPGALPLLSDVYKESAGPRPLITDEEERAELLVALDESMYEQQVFLNPDLSLSSLADHLNTSSNKLSWLINEDKEMNFNDFINSHRLEYFQDIALDPSNQNLTLLGIAFESGFNSKSTFNDYFKKKTGTTPRAWLKQQK</sequence>
<protein>
    <submittedName>
        <fullName evidence="7">TolB amino-terminal domain-containing protein</fullName>
    </submittedName>
</protein>
<organism evidence="7 8">
    <name type="scientific">Gracilimonas mengyeensis</name>
    <dbReference type="NCBI Taxonomy" id="1302730"/>
    <lineage>
        <taxon>Bacteria</taxon>
        <taxon>Pseudomonadati</taxon>
        <taxon>Balneolota</taxon>
        <taxon>Balneolia</taxon>
        <taxon>Balneolales</taxon>
        <taxon>Balneolaceae</taxon>
        <taxon>Gracilimonas</taxon>
    </lineage>
</organism>
<dbReference type="InterPro" id="IPR018060">
    <property type="entry name" value="HTH_AraC"/>
</dbReference>
<dbReference type="OrthoDB" id="9779074at2"/>
<evidence type="ECO:0000259" key="6">
    <source>
        <dbReference type="PROSITE" id="PS01124"/>
    </source>
</evidence>
<evidence type="ECO:0000256" key="2">
    <source>
        <dbReference type="ARBA" id="ARBA00022803"/>
    </source>
</evidence>
<dbReference type="InterPro" id="IPR009057">
    <property type="entry name" value="Homeodomain-like_sf"/>
</dbReference>
<dbReference type="EMBL" id="FXTP01000007">
    <property type="protein sequence ID" value="SMO65368.1"/>
    <property type="molecule type" value="Genomic_DNA"/>
</dbReference>
<evidence type="ECO:0000256" key="3">
    <source>
        <dbReference type="ARBA" id="ARBA00023015"/>
    </source>
</evidence>
<proteinExistence type="predicted"/>
<dbReference type="SUPFAM" id="SSF46689">
    <property type="entry name" value="Homeodomain-like"/>
    <property type="match status" value="1"/>
</dbReference>
<dbReference type="InterPro" id="IPR011990">
    <property type="entry name" value="TPR-like_helical_dom_sf"/>
</dbReference>
<dbReference type="Gene3D" id="1.10.10.60">
    <property type="entry name" value="Homeodomain-like"/>
    <property type="match status" value="2"/>
</dbReference>
<evidence type="ECO:0000313" key="7">
    <source>
        <dbReference type="EMBL" id="SMO65368.1"/>
    </source>
</evidence>
<dbReference type="GO" id="GO:0003700">
    <property type="term" value="F:DNA-binding transcription factor activity"/>
    <property type="evidence" value="ECO:0007669"/>
    <property type="project" value="InterPro"/>
</dbReference>
<evidence type="ECO:0000256" key="4">
    <source>
        <dbReference type="ARBA" id="ARBA00023163"/>
    </source>
</evidence>
<evidence type="ECO:0000313" key="8">
    <source>
        <dbReference type="Proteomes" id="UP000317557"/>
    </source>
</evidence>
<dbReference type="Proteomes" id="UP000317557">
    <property type="component" value="Unassembled WGS sequence"/>
</dbReference>
<evidence type="ECO:0000256" key="5">
    <source>
        <dbReference type="PROSITE-ProRule" id="PRU00339"/>
    </source>
</evidence>
<dbReference type="GO" id="GO:0043565">
    <property type="term" value="F:sequence-specific DNA binding"/>
    <property type="evidence" value="ECO:0007669"/>
    <property type="project" value="InterPro"/>
</dbReference>
<reference evidence="7 8" key="1">
    <citation type="submission" date="2017-05" db="EMBL/GenBank/DDBJ databases">
        <authorList>
            <person name="Varghese N."/>
            <person name="Submissions S."/>
        </authorList>
    </citation>
    <scope>NUCLEOTIDE SEQUENCE [LARGE SCALE GENOMIC DNA]</scope>
    <source>
        <strain evidence="7 8">DSM 21985</strain>
    </source>
</reference>
<dbReference type="AlphaFoldDB" id="A0A521D114"/>
<dbReference type="SMART" id="SM00028">
    <property type="entry name" value="TPR"/>
    <property type="match status" value="4"/>
</dbReference>
<keyword evidence="1" id="KW-0677">Repeat</keyword>
<dbReference type="RefSeq" id="WP_142454271.1">
    <property type="nucleotide sequence ID" value="NZ_FXTP01000007.1"/>
</dbReference>
<dbReference type="PANTHER" id="PTHR44943:SF8">
    <property type="entry name" value="TPR REPEAT-CONTAINING PROTEIN MJ0263"/>
    <property type="match status" value="1"/>
</dbReference>
<dbReference type="PROSITE" id="PS50005">
    <property type="entry name" value="TPR"/>
    <property type="match status" value="1"/>
</dbReference>
<name>A0A521D114_9BACT</name>
<dbReference type="Pfam" id="PF12895">
    <property type="entry name" value="ANAPC3"/>
    <property type="match status" value="1"/>
</dbReference>
<feature type="domain" description="HTH araC/xylS-type" evidence="6">
    <location>
        <begin position="474"/>
        <end position="582"/>
    </location>
</feature>
<dbReference type="Pfam" id="PF12833">
    <property type="entry name" value="HTH_18"/>
    <property type="match status" value="1"/>
</dbReference>
<feature type="repeat" description="TPR" evidence="5">
    <location>
        <begin position="261"/>
        <end position="294"/>
    </location>
</feature>
<dbReference type="PROSITE" id="PS01124">
    <property type="entry name" value="HTH_ARAC_FAMILY_2"/>
    <property type="match status" value="1"/>
</dbReference>